<evidence type="ECO:0000256" key="6">
    <source>
        <dbReference type="SAM" id="Phobius"/>
    </source>
</evidence>
<name>A0ABY4JQD9_9BACI</name>
<keyword evidence="5 6" id="KW-0472">Membrane</keyword>
<gene>
    <name evidence="8" type="ORF">MY490_09555</name>
</gene>
<evidence type="ECO:0000259" key="7">
    <source>
        <dbReference type="Pfam" id="PF04138"/>
    </source>
</evidence>
<organism evidence="8 9">
    <name type="scientific">Gottfriedia acidiceleris</name>
    <dbReference type="NCBI Taxonomy" id="371036"/>
    <lineage>
        <taxon>Bacteria</taxon>
        <taxon>Bacillati</taxon>
        <taxon>Bacillota</taxon>
        <taxon>Bacilli</taxon>
        <taxon>Bacillales</taxon>
        <taxon>Bacillaceae</taxon>
        <taxon>Gottfriedia</taxon>
    </lineage>
</organism>
<dbReference type="EMBL" id="CP096034">
    <property type="protein sequence ID" value="UPM56055.1"/>
    <property type="molecule type" value="Genomic_DNA"/>
</dbReference>
<feature type="transmembrane region" description="Helical" evidence="6">
    <location>
        <begin position="68"/>
        <end position="90"/>
    </location>
</feature>
<evidence type="ECO:0000256" key="2">
    <source>
        <dbReference type="ARBA" id="ARBA00009399"/>
    </source>
</evidence>
<feature type="transmembrane region" description="Helical" evidence="6">
    <location>
        <begin position="32"/>
        <end position="52"/>
    </location>
</feature>
<feature type="transmembrane region" description="Helical" evidence="6">
    <location>
        <begin position="110"/>
        <end position="129"/>
    </location>
</feature>
<keyword evidence="9" id="KW-1185">Reference proteome</keyword>
<keyword evidence="4 6" id="KW-1133">Transmembrane helix</keyword>
<evidence type="ECO:0000256" key="4">
    <source>
        <dbReference type="ARBA" id="ARBA00022989"/>
    </source>
</evidence>
<dbReference type="InterPro" id="IPR051401">
    <property type="entry name" value="GtrA_CellWall_Glycosyl"/>
</dbReference>
<dbReference type="PANTHER" id="PTHR38459">
    <property type="entry name" value="PROPHAGE BACTOPRENOL-LINKED GLUCOSE TRANSLOCASE HOMOLOG"/>
    <property type="match status" value="1"/>
</dbReference>
<protein>
    <submittedName>
        <fullName evidence="8">GtrA family protein</fullName>
    </submittedName>
</protein>
<feature type="transmembrane region" description="Helical" evidence="6">
    <location>
        <begin position="5"/>
        <end position="26"/>
    </location>
</feature>
<dbReference type="PANTHER" id="PTHR38459:SF1">
    <property type="entry name" value="PROPHAGE BACTOPRENOL-LINKED GLUCOSE TRANSLOCASE HOMOLOG"/>
    <property type="match status" value="1"/>
</dbReference>
<reference evidence="8 9" key="1">
    <citation type="submission" date="2022-04" db="EMBL/GenBank/DDBJ databases">
        <title>Mechanism of arsenic methylation and mitigation arsenic toxicity by Bacillus sp. LH14 from an Arsenic-Contaminated Paddy Soil.</title>
        <authorList>
            <person name="Wang D."/>
        </authorList>
    </citation>
    <scope>NUCLEOTIDE SEQUENCE [LARGE SCALE GENOMIC DNA]</scope>
    <source>
        <strain evidence="8 9">LH14</strain>
    </source>
</reference>
<sequence length="145" mass="16688">MNKTFFRFIAVGIANTIVGLSFIYLLLHLFGLSYWISTFIGNSLGACISYILNRNFTFKSQGSVKKSIPMFIIVILTCYFIAFDLGAKIIEYLFNLQDFISQNFKNDLAVLISSGLYTILNYFGQKLLVFKNKNMNKKQLENERM</sequence>
<evidence type="ECO:0000313" key="9">
    <source>
        <dbReference type="Proteomes" id="UP000830639"/>
    </source>
</evidence>
<accession>A0ABY4JQD9</accession>
<dbReference type="InterPro" id="IPR007267">
    <property type="entry name" value="GtrA_DPMS_TM"/>
</dbReference>
<dbReference type="Proteomes" id="UP000830639">
    <property type="component" value="Chromosome"/>
</dbReference>
<evidence type="ECO:0000256" key="1">
    <source>
        <dbReference type="ARBA" id="ARBA00004141"/>
    </source>
</evidence>
<evidence type="ECO:0000313" key="8">
    <source>
        <dbReference type="EMBL" id="UPM56055.1"/>
    </source>
</evidence>
<comment type="similarity">
    <text evidence="2">Belongs to the GtrA family.</text>
</comment>
<evidence type="ECO:0000256" key="3">
    <source>
        <dbReference type="ARBA" id="ARBA00022692"/>
    </source>
</evidence>
<keyword evidence="3 6" id="KW-0812">Transmembrane</keyword>
<proteinExistence type="inferred from homology"/>
<evidence type="ECO:0000256" key="5">
    <source>
        <dbReference type="ARBA" id="ARBA00023136"/>
    </source>
</evidence>
<dbReference type="Pfam" id="PF04138">
    <property type="entry name" value="GtrA_DPMS_TM"/>
    <property type="match status" value="1"/>
</dbReference>
<dbReference type="RefSeq" id="WP_248268973.1">
    <property type="nucleotide sequence ID" value="NZ_CP096034.1"/>
</dbReference>
<comment type="subcellular location">
    <subcellularLocation>
        <location evidence="1">Membrane</location>
        <topology evidence="1">Multi-pass membrane protein</topology>
    </subcellularLocation>
</comment>
<feature type="domain" description="GtrA/DPMS transmembrane" evidence="7">
    <location>
        <begin position="7"/>
        <end position="130"/>
    </location>
</feature>